<gene>
    <name evidence="1" type="ORF">S03H2_17252</name>
</gene>
<comment type="caution">
    <text evidence="1">The sequence shown here is derived from an EMBL/GenBank/DDBJ whole genome shotgun (WGS) entry which is preliminary data.</text>
</comment>
<evidence type="ECO:0008006" key="2">
    <source>
        <dbReference type="Google" id="ProtNLM"/>
    </source>
</evidence>
<protein>
    <recommendedName>
        <fullName evidence="2">Outer membrane protein beta-barrel domain-containing protein</fullName>
    </recommendedName>
</protein>
<dbReference type="EMBL" id="BARU01008879">
    <property type="protein sequence ID" value="GAH45865.1"/>
    <property type="molecule type" value="Genomic_DNA"/>
</dbReference>
<evidence type="ECO:0000313" key="1">
    <source>
        <dbReference type="EMBL" id="GAH45865.1"/>
    </source>
</evidence>
<name>X1GLY2_9ZZZZ</name>
<sequence length="99" mass="12065">AELESQWVHSVIIGFDYYKYKKDVWLHAWGNVLPYHYNDGGQFSYHNFNDGKQWLDYSAGMIFGYKINKNMGAFIEGKYNKYWDRKWYNFKFGVNYKIF</sequence>
<reference evidence="1" key="1">
    <citation type="journal article" date="2014" name="Front. Microbiol.">
        <title>High frequency of phylogenetically diverse reductive dehalogenase-homologous genes in deep subseafloor sedimentary metagenomes.</title>
        <authorList>
            <person name="Kawai M."/>
            <person name="Futagami T."/>
            <person name="Toyoda A."/>
            <person name="Takaki Y."/>
            <person name="Nishi S."/>
            <person name="Hori S."/>
            <person name="Arai W."/>
            <person name="Tsubouchi T."/>
            <person name="Morono Y."/>
            <person name="Uchiyama I."/>
            <person name="Ito T."/>
            <person name="Fujiyama A."/>
            <person name="Inagaki F."/>
            <person name="Takami H."/>
        </authorList>
    </citation>
    <scope>NUCLEOTIDE SEQUENCE</scope>
    <source>
        <strain evidence="1">Expedition CK06-06</strain>
    </source>
</reference>
<organism evidence="1">
    <name type="scientific">marine sediment metagenome</name>
    <dbReference type="NCBI Taxonomy" id="412755"/>
    <lineage>
        <taxon>unclassified sequences</taxon>
        <taxon>metagenomes</taxon>
        <taxon>ecological metagenomes</taxon>
    </lineage>
</organism>
<accession>X1GLY2</accession>
<proteinExistence type="predicted"/>
<feature type="non-terminal residue" evidence="1">
    <location>
        <position position="1"/>
    </location>
</feature>
<dbReference type="AlphaFoldDB" id="X1GLY2"/>